<gene>
    <name evidence="2" type="ORF">I9W95_07305</name>
</gene>
<keyword evidence="1" id="KW-0812">Transmembrane</keyword>
<name>A0ABS7ZNZ7_9GAMM</name>
<keyword evidence="1" id="KW-1133">Transmembrane helix</keyword>
<accession>A0ABS7ZNZ7</accession>
<evidence type="ECO:0000313" key="2">
    <source>
        <dbReference type="EMBL" id="MCA6063411.1"/>
    </source>
</evidence>
<sequence>MTEQIQSIELRSALSGFESSAMNFGVRFIPDARVRAEYNAKAKQLSTEILREVSSGEISAAEGARKASEMRNLLMDALRGKTSEIAQAYAVRQKAVGKTLQELEEKYAKRMFGKSFQSLSDSQKIKIWRELVFASGRPQLKANKLAKTLGVAGKGFIAFTLTVAVYNIATAEDKAQATAKEGAVVGGGLLGSVAGGAAAGLACGPGAPVCVGIGIFVGGVMFAIGAEIVFDSFWS</sequence>
<dbReference type="Proteomes" id="UP000714380">
    <property type="component" value="Unassembled WGS sequence"/>
</dbReference>
<organism evidence="2 3">
    <name type="scientific">Thalassolituus marinus</name>
    <dbReference type="NCBI Taxonomy" id="671053"/>
    <lineage>
        <taxon>Bacteria</taxon>
        <taxon>Pseudomonadati</taxon>
        <taxon>Pseudomonadota</taxon>
        <taxon>Gammaproteobacteria</taxon>
        <taxon>Oceanospirillales</taxon>
        <taxon>Oceanospirillaceae</taxon>
        <taxon>Thalassolituus</taxon>
    </lineage>
</organism>
<reference evidence="2 3" key="1">
    <citation type="submission" date="2020-12" db="EMBL/GenBank/DDBJ databases">
        <title>Novel Thalassolituus-related marine hydrocarbonoclastic bacteria mediated algae-derived hydrocarbons mineralization in twilight zone of the northern South China Sea.</title>
        <authorList>
            <person name="Dong C."/>
        </authorList>
    </citation>
    <scope>NUCLEOTIDE SEQUENCE [LARGE SCALE GENOMIC DNA]</scope>
    <source>
        <strain evidence="2 3">IMCC1826</strain>
    </source>
</reference>
<keyword evidence="3" id="KW-1185">Reference proteome</keyword>
<evidence type="ECO:0000256" key="1">
    <source>
        <dbReference type="SAM" id="Phobius"/>
    </source>
</evidence>
<proteinExistence type="predicted"/>
<dbReference type="EMBL" id="JAEDAH010000039">
    <property type="protein sequence ID" value="MCA6063411.1"/>
    <property type="molecule type" value="Genomic_DNA"/>
</dbReference>
<comment type="caution">
    <text evidence="2">The sequence shown here is derived from an EMBL/GenBank/DDBJ whole genome shotgun (WGS) entry which is preliminary data.</text>
</comment>
<evidence type="ECO:0000313" key="3">
    <source>
        <dbReference type="Proteomes" id="UP000714380"/>
    </source>
</evidence>
<dbReference type="RefSeq" id="WP_225673400.1">
    <property type="nucleotide sequence ID" value="NZ_JAEDAH010000039.1"/>
</dbReference>
<feature type="transmembrane region" description="Helical" evidence="1">
    <location>
        <begin position="211"/>
        <end position="230"/>
    </location>
</feature>
<keyword evidence="1" id="KW-0472">Membrane</keyword>
<protein>
    <submittedName>
        <fullName evidence="2">Uncharacterized protein</fullName>
    </submittedName>
</protein>